<feature type="signal peptide" evidence="2">
    <location>
        <begin position="1"/>
        <end position="17"/>
    </location>
</feature>
<dbReference type="RefSeq" id="WP_096428091.1">
    <property type="nucleotide sequence ID" value="NZ_AP018042.1"/>
</dbReference>
<proteinExistence type="predicted"/>
<keyword evidence="4" id="KW-1185">Reference proteome</keyword>
<feature type="coiled-coil region" evidence="1">
    <location>
        <begin position="486"/>
        <end position="569"/>
    </location>
</feature>
<dbReference type="Proteomes" id="UP000218267">
    <property type="component" value="Chromosome"/>
</dbReference>
<evidence type="ECO:0000256" key="1">
    <source>
        <dbReference type="SAM" id="Coils"/>
    </source>
</evidence>
<feature type="chain" id="PRO_5012892021" description="Lipoprotein" evidence="2">
    <location>
        <begin position="18"/>
        <end position="569"/>
    </location>
</feature>
<dbReference type="EMBL" id="AP018042">
    <property type="protein sequence ID" value="BAX79163.1"/>
    <property type="molecule type" value="Genomic_DNA"/>
</dbReference>
<dbReference type="KEGG" id="mbas:ALGA_0774"/>
<evidence type="ECO:0000313" key="3">
    <source>
        <dbReference type="EMBL" id="BAX79163.1"/>
    </source>
</evidence>
<sequence length="569" mass="60355">MKLKFLSLGLLALSFVACDSYEESDSVAAMRNARAEVFQSEAAINLAKATFEEANAAFRNAEVAYKNFEAALLEAEVKAAQLANAKTEALDAMEIATAQADYDYAMLEMANDKVELANALMSLENAKIVLDGQKLQAEYAFSVIANGLVTDKNDDLNTAFGLYTGAYGDWDTATNNLLDANADLVTDKYALAGYKYAFDNMDVQGDKEAEIALLKTSNAEYVASLKVVSDLKATNDWDAFIASRDAKVAEKLVAVTIQTNMTNADVASTMVAEDAAAEAADKAATVADDAADAVTAAGDVVTAAYDDITTWVADNAGAASSFEKGIYLTVSARQNGLDAAKDATSAAKDAMDAKQDELDADDLTTYETELLEEELAALTEDYNDKKAISDAFEATFDAEVEALNEAFADAKDAEDVAGDLAKDATDAKDAADVVATDAATAADAATTAEAEAISVIKTEIDRLNALVFIYNTSTAETTSATLGDMTDNIDDAIEALEEDIKDVEDDIYAAEKTLAEIVAGDYGQAEAVRDQELAIVKAESNIETLKLLVAEAKADLDARQAEYNALLED</sequence>
<gene>
    <name evidence="3" type="ORF">ALGA_0774</name>
</gene>
<organism evidence="3 4">
    <name type="scientific">Labilibaculum antarcticum</name>
    <dbReference type="NCBI Taxonomy" id="1717717"/>
    <lineage>
        <taxon>Bacteria</taxon>
        <taxon>Pseudomonadati</taxon>
        <taxon>Bacteroidota</taxon>
        <taxon>Bacteroidia</taxon>
        <taxon>Marinilabiliales</taxon>
        <taxon>Marinifilaceae</taxon>
        <taxon>Labilibaculum</taxon>
    </lineage>
</organism>
<evidence type="ECO:0000313" key="4">
    <source>
        <dbReference type="Proteomes" id="UP000218267"/>
    </source>
</evidence>
<reference evidence="4" key="2">
    <citation type="journal article" date="2020" name="Antonie Van Leeuwenhoek">
        <title>Labilibaculum antarcticum sp. nov., a novel facultative anaerobic, psychrotorelant bacterium isolated from marine sediment of Antarctica.</title>
        <authorList>
            <person name="Watanabe M."/>
            <person name="Kojima H."/>
            <person name="Fukui M."/>
        </authorList>
    </citation>
    <scope>NUCLEOTIDE SEQUENCE [LARGE SCALE GENOMIC DNA]</scope>
    <source>
        <strain evidence="4">SPP2</strain>
    </source>
</reference>
<evidence type="ECO:0008006" key="5">
    <source>
        <dbReference type="Google" id="ProtNLM"/>
    </source>
</evidence>
<accession>A0A1Y1CGF6</accession>
<dbReference type="OrthoDB" id="9821981at2"/>
<keyword evidence="1" id="KW-0175">Coiled coil</keyword>
<reference evidence="3 4" key="1">
    <citation type="journal article" date="2018" name="Mar. Genomics">
        <title>Complete genome sequence of Marinifilaceae bacterium strain SPP2, isolated from the Antarctic marine sediment.</title>
        <authorList>
            <person name="Watanabe M."/>
            <person name="Kojima H."/>
            <person name="Fukui M."/>
        </authorList>
    </citation>
    <scope>NUCLEOTIDE SEQUENCE [LARGE SCALE GENOMIC DNA]</scope>
    <source>
        <strain evidence="3 4">SPP2</strain>
    </source>
</reference>
<dbReference type="PROSITE" id="PS51257">
    <property type="entry name" value="PROKAR_LIPOPROTEIN"/>
    <property type="match status" value="1"/>
</dbReference>
<name>A0A1Y1CGF6_9BACT</name>
<protein>
    <recommendedName>
        <fullName evidence="5">Lipoprotein</fullName>
    </recommendedName>
</protein>
<keyword evidence="2" id="KW-0732">Signal</keyword>
<dbReference type="AlphaFoldDB" id="A0A1Y1CGF6"/>
<evidence type="ECO:0000256" key="2">
    <source>
        <dbReference type="SAM" id="SignalP"/>
    </source>
</evidence>